<gene>
    <name evidence="1" type="ORF">HNQ41_002288</name>
</gene>
<name>A0A840QRV9_9BACI</name>
<comment type="caution">
    <text evidence="1">The sequence shown here is derived from an EMBL/GenBank/DDBJ whole genome shotgun (WGS) entry which is preliminary data.</text>
</comment>
<reference evidence="1 2" key="1">
    <citation type="submission" date="2020-08" db="EMBL/GenBank/DDBJ databases">
        <title>Genomic Encyclopedia of Type Strains, Phase IV (KMG-IV): sequencing the most valuable type-strain genomes for metagenomic binning, comparative biology and taxonomic classification.</title>
        <authorList>
            <person name="Goeker M."/>
        </authorList>
    </citation>
    <scope>NUCLEOTIDE SEQUENCE [LARGE SCALE GENOMIC DNA]</scope>
    <source>
        <strain evidence="1 2">DSM 24696</strain>
    </source>
</reference>
<evidence type="ECO:0000313" key="1">
    <source>
        <dbReference type="EMBL" id="MBB5174094.1"/>
    </source>
</evidence>
<evidence type="ECO:0000313" key="2">
    <source>
        <dbReference type="Proteomes" id="UP000551878"/>
    </source>
</evidence>
<accession>A0A840QRV9</accession>
<keyword evidence="2" id="KW-1185">Reference proteome</keyword>
<dbReference type="Proteomes" id="UP000551878">
    <property type="component" value="Unassembled WGS sequence"/>
</dbReference>
<proteinExistence type="predicted"/>
<sequence length="76" mass="8667">MNVHLPLIKGAFYLNNGMNVRIQVILRRFYFLVADKTIVADVQAPLASIVFELLVVMDPKRHCMAARNLSLSFLIH</sequence>
<dbReference type="AlphaFoldDB" id="A0A840QRV9"/>
<dbReference type="EMBL" id="JACHHB010000010">
    <property type="protein sequence ID" value="MBB5174094.1"/>
    <property type="molecule type" value="Genomic_DNA"/>
</dbReference>
<organism evidence="1 2">
    <name type="scientific">Texcoconibacillus texcoconensis</name>
    <dbReference type="NCBI Taxonomy" id="1095777"/>
    <lineage>
        <taxon>Bacteria</taxon>
        <taxon>Bacillati</taxon>
        <taxon>Bacillota</taxon>
        <taxon>Bacilli</taxon>
        <taxon>Bacillales</taxon>
        <taxon>Bacillaceae</taxon>
        <taxon>Texcoconibacillus</taxon>
    </lineage>
</organism>
<protein>
    <submittedName>
        <fullName evidence="1">Uncharacterized protein</fullName>
    </submittedName>
</protein>